<name>A0A852VU56_9MICO</name>
<evidence type="ECO:0000256" key="1">
    <source>
        <dbReference type="SAM" id="MobiDB-lite"/>
    </source>
</evidence>
<dbReference type="AlphaFoldDB" id="A0A852VU56"/>
<organism evidence="3 4">
    <name type="scientific">Janibacter cremeus</name>
    <dbReference type="NCBI Taxonomy" id="1285192"/>
    <lineage>
        <taxon>Bacteria</taxon>
        <taxon>Bacillati</taxon>
        <taxon>Actinomycetota</taxon>
        <taxon>Actinomycetes</taxon>
        <taxon>Micrococcales</taxon>
        <taxon>Intrasporangiaceae</taxon>
        <taxon>Janibacter</taxon>
    </lineage>
</organism>
<dbReference type="Proteomes" id="UP000554054">
    <property type="component" value="Unassembled WGS sequence"/>
</dbReference>
<dbReference type="InterPro" id="IPR018961">
    <property type="entry name" value="DnaJ_homolog_subfam-C_membr-28"/>
</dbReference>
<dbReference type="RefSeq" id="WP_185991691.1">
    <property type="nucleotide sequence ID" value="NZ_JACCAE010000001.1"/>
</dbReference>
<accession>A0A852VU56</accession>
<reference evidence="3 4" key="1">
    <citation type="submission" date="2020-07" db="EMBL/GenBank/DDBJ databases">
        <title>Sequencing the genomes of 1000 actinobacteria strains.</title>
        <authorList>
            <person name="Klenk H.-P."/>
        </authorList>
    </citation>
    <scope>NUCLEOTIDE SEQUENCE [LARGE SCALE GENOMIC DNA]</scope>
    <source>
        <strain evidence="3 4">DSM 26154</strain>
    </source>
</reference>
<feature type="domain" description="DnaJ homologue subfamily C member 28 conserved" evidence="2">
    <location>
        <begin position="10"/>
        <end position="72"/>
    </location>
</feature>
<evidence type="ECO:0000313" key="3">
    <source>
        <dbReference type="EMBL" id="NYF98930.1"/>
    </source>
</evidence>
<sequence>MSVPSHGDRVEKQIREATERGEFDNLPGAGQPLRGLADRDPDWWVKKMMAREGLDAADALPPVMQLRREVAGYPESLVDEAREDNVRELLRDFNARVLDERRRPVFGRHSPPVVATVDVEEMVARWRELRVQGVEQDVTDGVTAPTEPVTPPSRRSWWRRLLRR</sequence>
<comment type="caution">
    <text evidence="3">The sequence shown here is derived from an EMBL/GenBank/DDBJ whole genome shotgun (WGS) entry which is preliminary data.</text>
</comment>
<evidence type="ECO:0000313" key="4">
    <source>
        <dbReference type="Proteomes" id="UP000554054"/>
    </source>
</evidence>
<proteinExistence type="predicted"/>
<dbReference type="Pfam" id="PF09350">
    <property type="entry name" value="DJC28_CD"/>
    <property type="match status" value="1"/>
</dbReference>
<gene>
    <name evidence="3" type="ORF">BJY20_002322</name>
</gene>
<keyword evidence="4" id="KW-1185">Reference proteome</keyword>
<feature type="region of interest" description="Disordered" evidence="1">
    <location>
        <begin position="1"/>
        <end position="37"/>
    </location>
</feature>
<dbReference type="EMBL" id="JACCAE010000001">
    <property type="protein sequence ID" value="NYF98930.1"/>
    <property type="molecule type" value="Genomic_DNA"/>
</dbReference>
<protein>
    <recommendedName>
        <fullName evidence="2">DnaJ homologue subfamily C member 28 conserved domain-containing protein</fullName>
    </recommendedName>
</protein>
<feature type="compositionally biased region" description="Basic and acidic residues" evidence="1">
    <location>
        <begin position="1"/>
        <end position="23"/>
    </location>
</feature>
<evidence type="ECO:0000259" key="2">
    <source>
        <dbReference type="Pfam" id="PF09350"/>
    </source>
</evidence>